<dbReference type="Gene3D" id="3.15.10.30">
    <property type="entry name" value="Haemolymph juvenile hormone binding protein"/>
    <property type="match status" value="1"/>
</dbReference>
<feature type="signal peptide" evidence="1">
    <location>
        <begin position="1"/>
        <end position="21"/>
    </location>
</feature>
<reference evidence="2" key="2">
    <citation type="submission" date="2015-06" db="UniProtKB">
        <authorList>
            <consortium name="EnsemblMetazoa"/>
        </authorList>
    </citation>
    <scope>IDENTIFICATION</scope>
</reference>
<dbReference type="EMBL" id="CAQQ02184822">
    <property type="status" value="NOT_ANNOTATED_CDS"/>
    <property type="molecule type" value="Genomic_DNA"/>
</dbReference>
<protein>
    <submittedName>
        <fullName evidence="2">Uncharacterized protein</fullName>
    </submittedName>
</protein>
<proteinExistence type="predicted"/>
<dbReference type="AlphaFoldDB" id="T1GD30"/>
<accession>T1GD30</accession>
<dbReference type="Pfam" id="PF06585">
    <property type="entry name" value="JHBP"/>
    <property type="match status" value="1"/>
</dbReference>
<dbReference type="HOGENOM" id="CLU_2017866_0_0_1"/>
<evidence type="ECO:0000313" key="2">
    <source>
        <dbReference type="EnsemblMetazoa" id="MESCA001209-PA"/>
    </source>
</evidence>
<dbReference type="EnsemblMetazoa" id="MESCA001209-RA">
    <property type="protein sequence ID" value="MESCA001209-PA"/>
    <property type="gene ID" value="MESCA001209"/>
</dbReference>
<dbReference type="InterPro" id="IPR038606">
    <property type="entry name" value="To_sf"/>
</dbReference>
<feature type="chain" id="PRO_5004588199" evidence="1">
    <location>
        <begin position="22"/>
        <end position="127"/>
    </location>
</feature>
<organism evidence="2 3">
    <name type="scientific">Megaselia scalaris</name>
    <name type="common">Humpbacked fly</name>
    <name type="synonym">Phora scalaris</name>
    <dbReference type="NCBI Taxonomy" id="36166"/>
    <lineage>
        <taxon>Eukaryota</taxon>
        <taxon>Metazoa</taxon>
        <taxon>Ecdysozoa</taxon>
        <taxon>Arthropoda</taxon>
        <taxon>Hexapoda</taxon>
        <taxon>Insecta</taxon>
        <taxon>Pterygota</taxon>
        <taxon>Neoptera</taxon>
        <taxon>Endopterygota</taxon>
        <taxon>Diptera</taxon>
        <taxon>Brachycera</taxon>
        <taxon>Muscomorpha</taxon>
        <taxon>Platypezoidea</taxon>
        <taxon>Phoridae</taxon>
        <taxon>Megaseliini</taxon>
        <taxon>Megaselia</taxon>
    </lineage>
</organism>
<dbReference type="InterPro" id="IPR010562">
    <property type="entry name" value="Haemolymph_juvenile_hormone-bd"/>
</dbReference>
<name>T1GD30_MEGSC</name>
<reference evidence="3" key="1">
    <citation type="submission" date="2013-02" db="EMBL/GenBank/DDBJ databases">
        <authorList>
            <person name="Hughes D."/>
        </authorList>
    </citation>
    <scope>NUCLEOTIDE SEQUENCE</scope>
    <source>
        <strain>Durham</strain>
        <strain evidence="3">NC isolate 2 -- Noor lab</strain>
    </source>
</reference>
<evidence type="ECO:0000313" key="3">
    <source>
        <dbReference type="Proteomes" id="UP000015102"/>
    </source>
</evidence>
<keyword evidence="1" id="KW-0732">Signal</keyword>
<evidence type="ECO:0000256" key="1">
    <source>
        <dbReference type="SAM" id="SignalP"/>
    </source>
</evidence>
<keyword evidence="3" id="KW-1185">Reference proteome</keyword>
<sequence length="127" mass="13904">MFSRINTFFIIAVGYFVIASGEFHKCKIGDVKCLKEVGTELLVEAKGFSDINLISLDPMNFGDMRIQKDEKSPVNIDLKMKNAQAFGLAGTKIIKASGFGKDLKGPHSLTFHNDATSLVGDYDINGK</sequence>
<dbReference type="Proteomes" id="UP000015102">
    <property type="component" value="Unassembled WGS sequence"/>
</dbReference>